<dbReference type="GeneID" id="87874767"/>
<dbReference type="EMBL" id="JAULSX010000004">
    <property type="protein sequence ID" value="KAK3492302.1"/>
    <property type="molecule type" value="Genomic_DNA"/>
</dbReference>
<comment type="caution">
    <text evidence="1">The sequence shown here is derived from an EMBL/GenBank/DDBJ whole genome shotgun (WGS) entry which is preliminary data.</text>
</comment>
<dbReference type="Proteomes" id="UP001285908">
    <property type="component" value="Unassembled WGS sequence"/>
</dbReference>
<dbReference type="AlphaFoldDB" id="A0AAJ0MRK1"/>
<dbReference type="RefSeq" id="XP_062692760.1">
    <property type="nucleotide sequence ID" value="XM_062837145.1"/>
</dbReference>
<evidence type="ECO:0000313" key="1">
    <source>
        <dbReference type="EMBL" id="KAK3492302.1"/>
    </source>
</evidence>
<keyword evidence="2" id="KW-1185">Reference proteome</keyword>
<organism evidence="1 2">
    <name type="scientific">Neurospora hispaniola</name>
    <dbReference type="NCBI Taxonomy" id="588809"/>
    <lineage>
        <taxon>Eukaryota</taxon>
        <taxon>Fungi</taxon>
        <taxon>Dikarya</taxon>
        <taxon>Ascomycota</taxon>
        <taxon>Pezizomycotina</taxon>
        <taxon>Sordariomycetes</taxon>
        <taxon>Sordariomycetidae</taxon>
        <taxon>Sordariales</taxon>
        <taxon>Sordariaceae</taxon>
        <taxon>Neurospora</taxon>
    </lineage>
</organism>
<accession>A0AAJ0MRK1</accession>
<name>A0AAJ0MRK1_9PEZI</name>
<evidence type="ECO:0000313" key="2">
    <source>
        <dbReference type="Proteomes" id="UP001285908"/>
    </source>
</evidence>
<sequence>MDCCGIICQFAAALQDAMLPPPHRPSAAYPAGLIDPTSRQTNHFDYLACDGLSFHTLSHRRQTYCEISRHTRAWECHLAGAGVWTMWDGDANAL</sequence>
<proteinExistence type="predicted"/>
<gene>
    <name evidence="1" type="ORF">B0T23DRAFT_379402</name>
</gene>
<reference evidence="1 2" key="1">
    <citation type="journal article" date="2023" name="Mol. Phylogenet. Evol.">
        <title>Genome-scale phylogeny and comparative genomics of the fungal order Sordariales.</title>
        <authorList>
            <person name="Hensen N."/>
            <person name="Bonometti L."/>
            <person name="Westerberg I."/>
            <person name="Brannstrom I.O."/>
            <person name="Guillou S."/>
            <person name="Cros-Aarteil S."/>
            <person name="Calhoun S."/>
            <person name="Haridas S."/>
            <person name="Kuo A."/>
            <person name="Mondo S."/>
            <person name="Pangilinan J."/>
            <person name="Riley R."/>
            <person name="LaButti K."/>
            <person name="Andreopoulos B."/>
            <person name="Lipzen A."/>
            <person name="Chen C."/>
            <person name="Yan M."/>
            <person name="Daum C."/>
            <person name="Ng V."/>
            <person name="Clum A."/>
            <person name="Steindorff A."/>
            <person name="Ohm R.A."/>
            <person name="Martin F."/>
            <person name="Silar P."/>
            <person name="Natvig D.O."/>
            <person name="Lalanne C."/>
            <person name="Gautier V."/>
            <person name="Ament-Velasquez S.L."/>
            <person name="Kruys A."/>
            <person name="Hutchinson M.I."/>
            <person name="Powell A.J."/>
            <person name="Barry K."/>
            <person name="Miller A.N."/>
            <person name="Grigoriev I.V."/>
            <person name="Debuchy R."/>
            <person name="Gladieux P."/>
            <person name="Hiltunen Thoren M."/>
            <person name="Johannesson H."/>
        </authorList>
    </citation>
    <scope>NUCLEOTIDE SEQUENCE [LARGE SCALE GENOMIC DNA]</scope>
    <source>
        <strain evidence="1 2">FGSC 10403</strain>
    </source>
</reference>
<protein>
    <submittedName>
        <fullName evidence="1">Uncharacterized protein</fullName>
    </submittedName>
</protein>